<accession>A0A6A5HRJ6</accession>
<dbReference type="EMBL" id="WUAV01000001">
    <property type="protein sequence ID" value="KAF1770538.1"/>
    <property type="molecule type" value="Genomic_DNA"/>
</dbReference>
<feature type="region of interest" description="Disordered" evidence="1">
    <location>
        <begin position="132"/>
        <end position="197"/>
    </location>
</feature>
<organism evidence="2 3">
    <name type="scientific">Caenorhabditis remanei</name>
    <name type="common">Caenorhabditis vulgaris</name>
    <dbReference type="NCBI Taxonomy" id="31234"/>
    <lineage>
        <taxon>Eukaryota</taxon>
        <taxon>Metazoa</taxon>
        <taxon>Ecdysozoa</taxon>
        <taxon>Nematoda</taxon>
        <taxon>Chromadorea</taxon>
        <taxon>Rhabditida</taxon>
        <taxon>Rhabditina</taxon>
        <taxon>Rhabditomorpha</taxon>
        <taxon>Rhabditoidea</taxon>
        <taxon>Rhabditidae</taxon>
        <taxon>Peloderinae</taxon>
        <taxon>Caenorhabditis</taxon>
    </lineage>
</organism>
<comment type="caution">
    <text evidence="2">The sequence shown here is derived from an EMBL/GenBank/DDBJ whole genome shotgun (WGS) entry which is preliminary data.</text>
</comment>
<dbReference type="CTD" id="9810016"/>
<feature type="compositionally biased region" description="Polar residues" evidence="1">
    <location>
        <begin position="585"/>
        <end position="594"/>
    </location>
</feature>
<dbReference type="KEGG" id="crq:GCK72_002357"/>
<feature type="compositionally biased region" description="Low complexity" evidence="1">
    <location>
        <begin position="237"/>
        <end position="247"/>
    </location>
</feature>
<dbReference type="RefSeq" id="XP_003112019.2">
    <property type="nucleotide sequence ID" value="XM_003111971.2"/>
</dbReference>
<evidence type="ECO:0000313" key="2">
    <source>
        <dbReference type="EMBL" id="KAF1770538.1"/>
    </source>
</evidence>
<feature type="region of interest" description="Disordered" evidence="1">
    <location>
        <begin position="220"/>
        <end position="252"/>
    </location>
</feature>
<evidence type="ECO:0000313" key="3">
    <source>
        <dbReference type="Proteomes" id="UP000483820"/>
    </source>
</evidence>
<dbReference type="Proteomes" id="UP000483820">
    <property type="component" value="Chromosome I"/>
</dbReference>
<feature type="compositionally biased region" description="Acidic residues" evidence="1">
    <location>
        <begin position="151"/>
        <end position="185"/>
    </location>
</feature>
<evidence type="ECO:0000256" key="1">
    <source>
        <dbReference type="SAM" id="MobiDB-lite"/>
    </source>
</evidence>
<dbReference type="PANTHER" id="PTHR36942:SF1">
    <property type="entry name" value="IMMUNITY PROTEIN 72 OF POLYMORPHIC TOXIN SYSTEM-RELATED"/>
    <property type="match status" value="1"/>
</dbReference>
<name>A0A6A5HRJ6_CAERE</name>
<gene>
    <name evidence="2" type="ORF">GCK72_002357</name>
</gene>
<reference evidence="2 3" key="1">
    <citation type="submission" date="2019-12" db="EMBL/GenBank/DDBJ databases">
        <title>Chromosome-level assembly of the Caenorhabditis remanei genome.</title>
        <authorList>
            <person name="Teterina A.A."/>
            <person name="Willis J.H."/>
            <person name="Phillips P.C."/>
        </authorList>
    </citation>
    <scope>NUCLEOTIDE SEQUENCE [LARGE SCALE GENOMIC DNA]</scope>
    <source>
        <strain evidence="2 3">PX506</strain>
        <tissue evidence="2">Whole organism</tissue>
    </source>
</reference>
<protein>
    <submittedName>
        <fullName evidence="2">Uncharacterized protein</fullName>
    </submittedName>
</protein>
<dbReference type="GeneID" id="9810016"/>
<sequence>MPTMVMANPPKTGNNSLRKRQKNKNDNIVAISYMYVGTPKKKFTFYVRERLVYRSNVEVTYEDVYNFLAHTSNDDTISLHYSVNGLYVPITTTGQLHTFIRHVHNDSTAFLYVENQDYVWNVTPQDNTHKMEKRVPAGGAAPGDGTSDPYDSMEDEDESQNEVGDEEMTEEDNSQDEEEYEEEGERDDKQQPMPIFTDDSAPAVFAEKVPVKEAFLEPKPRVVVKPKSQTTTEKPANKSNNRASSNSERTVAPAVPFPSKKWTVQEAYFQVKTMLTDALTNKTMGSVPEQVSEQLVVNVWNPAFPPNTQVLKDTVSLLKNSIGTGILYYYHKVMSKMSPEISNGDKADSMELLTEFMPTHDPEYLAEFVESALIAACDILESVQHLAHLQKEFDYFNQANEKLVKNNEQAEKMQLPNLQEIHEHLKTALVSAHFGFNLLNPVFPAGCECKEAIRLVTLELQKLAAVMKNVHQKSSSPQQIQETEIFLIENAHEIVKRFTDKECPQHRTIELALRSSEIYKWRKDLCIGYDKWVGLRDAGESRLKIPLNCYDVVVPLPAPFSIKPEGTVGDPNLVPIAHGLTDMHSNATPLNMPSDSAKPPAQNQADLEETLDTMRSMTINEKPKPISVNNETVVAKLTAAPTTTSAAATNTGEVAEDTGEKKMSDQLQAMVDKMYKSVPNQHNFVYPPPPKPGAILIPTGGLAHCRCSKNCPEFLMEPAYEYIERFNEPRQTVWEKTKQKRFKKN</sequence>
<proteinExistence type="predicted"/>
<dbReference type="AlphaFoldDB" id="A0A6A5HRJ6"/>
<feature type="region of interest" description="Disordered" evidence="1">
    <location>
        <begin position="585"/>
        <end position="604"/>
    </location>
</feature>
<dbReference type="PANTHER" id="PTHR36942">
    <property type="entry name" value="PROTEIN CBG10268"/>
    <property type="match status" value="1"/>
</dbReference>